<evidence type="ECO:0008006" key="4">
    <source>
        <dbReference type="Google" id="ProtNLM"/>
    </source>
</evidence>
<organism evidence="2 3">
    <name type="scientific">Enterovirga aerilata</name>
    <dbReference type="NCBI Taxonomy" id="2730920"/>
    <lineage>
        <taxon>Bacteria</taxon>
        <taxon>Pseudomonadati</taxon>
        <taxon>Pseudomonadota</taxon>
        <taxon>Alphaproteobacteria</taxon>
        <taxon>Hyphomicrobiales</taxon>
        <taxon>Methylobacteriaceae</taxon>
        <taxon>Enterovirga</taxon>
    </lineage>
</organism>
<dbReference type="AlphaFoldDB" id="A0A849I9K3"/>
<name>A0A849I9K3_9HYPH</name>
<dbReference type="SUPFAM" id="SSF89872">
    <property type="entry name" value="Inhibitor of vertebrate lysozyme, Ivy"/>
    <property type="match status" value="1"/>
</dbReference>
<keyword evidence="1" id="KW-0732">Signal</keyword>
<reference evidence="2 3" key="1">
    <citation type="submission" date="2020-04" db="EMBL/GenBank/DDBJ databases">
        <title>Enterovirga sp. isolate from soil.</title>
        <authorList>
            <person name="Chea S."/>
            <person name="Kim D.-U."/>
        </authorList>
    </citation>
    <scope>NUCLEOTIDE SEQUENCE [LARGE SCALE GENOMIC DNA]</scope>
    <source>
        <strain evidence="2 3">DB1703</strain>
    </source>
</reference>
<dbReference type="Proteomes" id="UP000564885">
    <property type="component" value="Unassembled WGS sequence"/>
</dbReference>
<accession>A0A849I9K3</accession>
<proteinExistence type="predicted"/>
<dbReference type="Gene3D" id="3.40.1420.10">
    <property type="entry name" value="Inhibitor of vertebrate lysozyme"/>
    <property type="match status" value="1"/>
</dbReference>
<feature type="signal peptide" evidence="1">
    <location>
        <begin position="1"/>
        <end position="19"/>
    </location>
</feature>
<evidence type="ECO:0000313" key="3">
    <source>
        <dbReference type="Proteomes" id="UP000564885"/>
    </source>
</evidence>
<sequence length="136" mass="14958">MRRADFLLLSLCLAAPVPAAEIETAHTLHARRPQAFAAYQAVLPKGFEADPWIRILDGVSEPVQIVQRSGKAYVIGFSCKPHDCGQNALAFMAALDGSRAVVVVKSDERTEGRVEVYGRSTAEERRLLKEILSIPR</sequence>
<comment type="caution">
    <text evidence="2">The sequence shown here is derived from an EMBL/GenBank/DDBJ whole genome shotgun (WGS) entry which is preliminary data.</text>
</comment>
<keyword evidence="3" id="KW-1185">Reference proteome</keyword>
<evidence type="ECO:0000256" key="1">
    <source>
        <dbReference type="SAM" id="SignalP"/>
    </source>
</evidence>
<dbReference type="InterPro" id="IPR036501">
    <property type="entry name" value="Inhibitor_vert_lysozyme_sf"/>
</dbReference>
<dbReference type="EMBL" id="JABEPP010000003">
    <property type="protein sequence ID" value="NNM72760.1"/>
    <property type="molecule type" value="Genomic_DNA"/>
</dbReference>
<dbReference type="RefSeq" id="WP_171218293.1">
    <property type="nucleotide sequence ID" value="NZ_JABEPP010000003.1"/>
</dbReference>
<protein>
    <recommendedName>
        <fullName evidence="4">Inhibitor of vertebrate lysozyme (Ivy)</fullName>
    </recommendedName>
</protein>
<gene>
    <name evidence="2" type="ORF">HJG44_10265</name>
</gene>
<feature type="chain" id="PRO_5032762252" description="Inhibitor of vertebrate lysozyme (Ivy)" evidence="1">
    <location>
        <begin position="20"/>
        <end position="136"/>
    </location>
</feature>
<evidence type="ECO:0000313" key="2">
    <source>
        <dbReference type="EMBL" id="NNM72760.1"/>
    </source>
</evidence>
<dbReference type="Pfam" id="PF08816">
    <property type="entry name" value="Ivy"/>
    <property type="match status" value="1"/>
</dbReference>